<accession>A0A1M4SD44</accession>
<evidence type="ECO:0000313" key="1">
    <source>
        <dbReference type="EMBL" id="SHE30129.1"/>
    </source>
</evidence>
<dbReference type="AlphaFoldDB" id="A0A1M4SD44"/>
<proteinExistence type="predicted"/>
<reference evidence="2" key="1">
    <citation type="submission" date="2016-11" db="EMBL/GenBank/DDBJ databases">
        <authorList>
            <person name="Varghese N."/>
            <person name="Submissions S."/>
        </authorList>
    </citation>
    <scope>NUCLEOTIDE SEQUENCE [LARGE SCALE GENOMIC DNA]</scope>
    <source>
        <strain evidence="2">DSM 27370</strain>
    </source>
</reference>
<name>A0A1M4SD44_9BACT</name>
<evidence type="ECO:0008006" key="3">
    <source>
        <dbReference type="Google" id="ProtNLM"/>
    </source>
</evidence>
<sequence length="208" mass="24381">MGRRIADITGQRFGRLTVLEFVARSGSSTLWKCKCDCGNEKILRRSNFQYGETKSCGCLLSETVKDRMIKHGHSQERLHNIWVHMNKRCHLPKDKDFPNYGGRGISVREEWKNSYDVFAHWAKSNGYETNLTIDRIDNDKGYSPENCRWVTKEFNDSHRRNVIKITVGSITDTLTGWANRINVPRKRLYKRYSKYGEPKVKEYILENL</sequence>
<dbReference type="EMBL" id="FQUC01000001">
    <property type="protein sequence ID" value="SHE30129.1"/>
    <property type="molecule type" value="Genomic_DNA"/>
</dbReference>
<organism evidence="1 2">
    <name type="scientific">Dysgonomonas macrotermitis</name>
    <dbReference type="NCBI Taxonomy" id="1346286"/>
    <lineage>
        <taxon>Bacteria</taxon>
        <taxon>Pseudomonadati</taxon>
        <taxon>Bacteroidota</taxon>
        <taxon>Bacteroidia</taxon>
        <taxon>Bacteroidales</taxon>
        <taxon>Dysgonomonadaceae</taxon>
        <taxon>Dysgonomonas</taxon>
    </lineage>
</organism>
<dbReference type="STRING" id="1346286.SAMN05444362_10127"/>
<dbReference type="Gene3D" id="3.30.40.220">
    <property type="match status" value="1"/>
</dbReference>
<dbReference type="RefSeq" id="WP_062175160.1">
    <property type="nucleotide sequence ID" value="NZ_BBXL01000001.1"/>
</dbReference>
<evidence type="ECO:0000313" key="2">
    <source>
        <dbReference type="Proteomes" id="UP000184480"/>
    </source>
</evidence>
<dbReference type="Proteomes" id="UP000184480">
    <property type="component" value="Unassembled WGS sequence"/>
</dbReference>
<gene>
    <name evidence="1" type="ORF">SAMN05444362_10127</name>
</gene>
<keyword evidence="2" id="KW-1185">Reference proteome</keyword>
<protein>
    <recommendedName>
        <fullName evidence="3">AP2 domain-containing protein</fullName>
    </recommendedName>
</protein>